<dbReference type="EC" id="1.5.3.2" evidence="6"/>
<dbReference type="GO" id="GO:0050131">
    <property type="term" value="F:N-methyl-L-amino-acid oxidase activity"/>
    <property type="evidence" value="ECO:0007669"/>
    <property type="project" value="UniProtKB-EC"/>
</dbReference>
<dbReference type="InterPro" id="IPR006076">
    <property type="entry name" value="FAD-dep_OxRdtase"/>
</dbReference>
<organism evidence="6 7">
    <name type="scientific">Rhizobium mesosinicum</name>
    <dbReference type="NCBI Taxonomy" id="335017"/>
    <lineage>
        <taxon>Bacteria</taxon>
        <taxon>Pseudomonadati</taxon>
        <taxon>Pseudomonadota</taxon>
        <taxon>Alphaproteobacteria</taxon>
        <taxon>Hyphomicrobiales</taxon>
        <taxon>Rhizobiaceae</taxon>
        <taxon>Rhizobium/Agrobacterium group</taxon>
        <taxon>Rhizobium</taxon>
    </lineage>
</organism>
<dbReference type="Pfam" id="PF01266">
    <property type="entry name" value="DAO"/>
    <property type="match status" value="1"/>
</dbReference>
<comment type="cofactor">
    <cofactor evidence="1">
        <name>FAD</name>
        <dbReference type="ChEBI" id="CHEBI:57692"/>
    </cofactor>
</comment>
<evidence type="ECO:0000313" key="7">
    <source>
        <dbReference type="Proteomes" id="UP000717752"/>
    </source>
</evidence>
<dbReference type="Gene3D" id="3.50.50.60">
    <property type="entry name" value="FAD/NAD(P)-binding domain"/>
    <property type="match status" value="1"/>
</dbReference>
<gene>
    <name evidence="6" type="primary">solA</name>
    <name evidence="6" type="ORF">JNB85_02605</name>
</gene>
<evidence type="ECO:0000256" key="2">
    <source>
        <dbReference type="ARBA" id="ARBA00022630"/>
    </source>
</evidence>
<evidence type="ECO:0000256" key="4">
    <source>
        <dbReference type="ARBA" id="ARBA00023002"/>
    </source>
</evidence>
<sequence>MTARFDVAVVGLGAMGSAALAFLAARGVKAIGFDAYFPAHALSSSHGDSRLIRLGYFEDPSYVPLLKRAYQNWRSLEARLRTDILTITGVLQIGAPDGKIVSGTRSSCELHGLAHEALDKAEMARRFPAFQLDDHEIGLLDPQGGYLRPEAAVMGYLKLAAEDGAVLHFGEKVTAVEPDDAGVTIVSDTGQYRVKKIVVATGSWIAELVPQLRRAAVPIRQVVAWYQPQDGFATQPQRMPCFLRDEGAEGSYFGFPAIGVDGVKIGRHAHFREPIDPNQPNPPVNEADLALLDGFIRKRVPGAAGLRVKATTCRYTMLPSEDFLLDHMPGEKNVVVASPCSGHGFKFTSVIGEILADLAIDGQTDLPIDAFSFARI</sequence>
<dbReference type="RefSeq" id="WP_220332827.1">
    <property type="nucleotide sequence ID" value="NZ_JAEUAK010000001.1"/>
</dbReference>
<dbReference type="NCBIfam" id="NF008425">
    <property type="entry name" value="PRK11259.1"/>
    <property type="match status" value="1"/>
</dbReference>
<comment type="caution">
    <text evidence="6">The sequence shown here is derived from an EMBL/GenBank/DDBJ whole genome shotgun (WGS) entry which is preliminary data.</text>
</comment>
<dbReference type="EMBL" id="JAEUAK010000001">
    <property type="protein sequence ID" value="MBW9051302.1"/>
    <property type="molecule type" value="Genomic_DNA"/>
</dbReference>
<keyword evidence="3" id="KW-0274">FAD</keyword>
<dbReference type="SUPFAM" id="SSF54373">
    <property type="entry name" value="FAD-linked reductases, C-terminal domain"/>
    <property type="match status" value="1"/>
</dbReference>
<keyword evidence="2" id="KW-0285">Flavoprotein</keyword>
<evidence type="ECO:0000256" key="1">
    <source>
        <dbReference type="ARBA" id="ARBA00001974"/>
    </source>
</evidence>
<feature type="domain" description="FAD dependent oxidoreductase" evidence="5">
    <location>
        <begin position="6"/>
        <end position="358"/>
    </location>
</feature>
<dbReference type="InterPro" id="IPR036188">
    <property type="entry name" value="FAD/NAD-bd_sf"/>
</dbReference>
<dbReference type="Proteomes" id="UP000717752">
    <property type="component" value="Unassembled WGS sequence"/>
</dbReference>
<protein>
    <submittedName>
        <fullName evidence="6">N-methyl-L-tryptophan oxidase</fullName>
        <ecNumber evidence="6">1.5.3.2</ecNumber>
    </submittedName>
</protein>
<reference evidence="6 7" key="1">
    <citation type="journal article" date="2021" name="MBio">
        <title>Poor Competitiveness of Bradyrhizobium in Pigeon Pea Root Colonization in Indian Soils.</title>
        <authorList>
            <person name="Chalasani D."/>
            <person name="Basu A."/>
            <person name="Pullabhotla S.V.S.R.N."/>
            <person name="Jorrin B."/>
            <person name="Neal A.L."/>
            <person name="Poole P.S."/>
            <person name="Podile A.R."/>
            <person name="Tkacz A."/>
        </authorList>
    </citation>
    <scope>NUCLEOTIDE SEQUENCE [LARGE SCALE GENOMIC DNA]</scope>
    <source>
        <strain evidence="6 7">HU56</strain>
    </source>
</reference>
<dbReference type="SUPFAM" id="SSF51905">
    <property type="entry name" value="FAD/NAD(P)-binding domain"/>
    <property type="match status" value="1"/>
</dbReference>
<proteinExistence type="predicted"/>
<evidence type="ECO:0000313" key="6">
    <source>
        <dbReference type="EMBL" id="MBW9051302.1"/>
    </source>
</evidence>
<dbReference type="InterPro" id="IPR045170">
    <property type="entry name" value="MTOX"/>
</dbReference>
<accession>A0ABS7GNF8</accession>
<dbReference type="PANTHER" id="PTHR10961">
    <property type="entry name" value="PEROXISOMAL SARCOSINE OXIDASE"/>
    <property type="match status" value="1"/>
</dbReference>
<evidence type="ECO:0000256" key="3">
    <source>
        <dbReference type="ARBA" id="ARBA00022827"/>
    </source>
</evidence>
<keyword evidence="7" id="KW-1185">Reference proteome</keyword>
<evidence type="ECO:0000259" key="5">
    <source>
        <dbReference type="Pfam" id="PF01266"/>
    </source>
</evidence>
<dbReference type="PANTHER" id="PTHR10961:SF7">
    <property type="entry name" value="FAD DEPENDENT OXIDOREDUCTASE DOMAIN-CONTAINING PROTEIN"/>
    <property type="match status" value="1"/>
</dbReference>
<dbReference type="Gene3D" id="3.30.9.10">
    <property type="entry name" value="D-Amino Acid Oxidase, subunit A, domain 2"/>
    <property type="match status" value="1"/>
</dbReference>
<name>A0ABS7GNF8_9HYPH</name>
<keyword evidence="4 6" id="KW-0560">Oxidoreductase</keyword>